<organism evidence="1 2">
    <name type="scientific">Serendipita vermifera MAFF 305830</name>
    <dbReference type="NCBI Taxonomy" id="933852"/>
    <lineage>
        <taxon>Eukaryota</taxon>
        <taxon>Fungi</taxon>
        <taxon>Dikarya</taxon>
        <taxon>Basidiomycota</taxon>
        <taxon>Agaricomycotina</taxon>
        <taxon>Agaricomycetes</taxon>
        <taxon>Sebacinales</taxon>
        <taxon>Serendipitaceae</taxon>
        <taxon>Serendipita</taxon>
    </lineage>
</organism>
<dbReference type="AlphaFoldDB" id="A0A0C2WIN2"/>
<dbReference type="HOGENOM" id="CLU_032165_2_0_1"/>
<evidence type="ECO:0000313" key="2">
    <source>
        <dbReference type="Proteomes" id="UP000054097"/>
    </source>
</evidence>
<accession>A0A0C2WIN2</accession>
<reference evidence="1 2" key="1">
    <citation type="submission" date="2014-04" db="EMBL/GenBank/DDBJ databases">
        <authorList>
            <consortium name="DOE Joint Genome Institute"/>
            <person name="Kuo A."/>
            <person name="Zuccaro A."/>
            <person name="Kohler A."/>
            <person name="Nagy L.G."/>
            <person name="Floudas D."/>
            <person name="Copeland A."/>
            <person name="Barry K.W."/>
            <person name="Cichocki N."/>
            <person name="Veneault-Fourrey C."/>
            <person name="LaButti K."/>
            <person name="Lindquist E.A."/>
            <person name="Lipzen A."/>
            <person name="Lundell T."/>
            <person name="Morin E."/>
            <person name="Murat C."/>
            <person name="Sun H."/>
            <person name="Tunlid A."/>
            <person name="Henrissat B."/>
            <person name="Grigoriev I.V."/>
            <person name="Hibbett D.S."/>
            <person name="Martin F."/>
            <person name="Nordberg H.P."/>
            <person name="Cantor M.N."/>
            <person name="Hua S.X."/>
        </authorList>
    </citation>
    <scope>NUCLEOTIDE SEQUENCE [LARGE SCALE GENOMIC DNA]</scope>
    <source>
        <strain evidence="1 2">MAFF 305830</strain>
    </source>
</reference>
<sequence length="177" mass="21130">MARMTPDIWTQACRYMAESWAFWITWQAPYVMEGRLPGPHYRHLLFCKLIKLATSLEISPDMLKELDCCSLDLFLIYIQLIYLRIYYRYDMDRILACPLNVHAMIHIANDTRHAGPLLCIWEYVTKRFMGQISRGIRSRRYPFAQLSENVKKREQMKLVIAKYGLENELAFRAERRD</sequence>
<reference evidence="2" key="2">
    <citation type="submission" date="2015-01" db="EMBL/GenBank/DDBJ databases">
        <title>Evolutionary Origins and Diversification of the Mycorrhizal Mutualists.</title>
        <authorList>
            <consortium name="DOE Joint Genome Institute"/>
            <consortium name="Mycorrhizal Genomics Consortium"/>
            <person name="Kohler A."/>
            <person name="Kuo A."/>
            <person name="Nagy L.G."/>
            <person name="Floudas D."/>
            <person name="Copeland A."/>
            <person name="Barry K.W."/>
            <person name="Cichocki N."/>
            <person name="Veneault-Fourrey C."/>
            <person name="LaButti K."/>
            <person name="Lindquist E.A."/>
            <person name="Lipzen A."/>
            <person name="Lundell T."/>
            <person name="Morin E."/>
            <person name="Murat C."/>
            <person name="Riley R."/>
            <person name="Ohm R."/>
            <person name="Sun H."/>
            <person name="Tunlid A."/>
            <person name="Henrissat B."/>
            <person name="Grigoriev I.V."/>
            <person name="Hibbett D.S."/>
            <person name="Martin F."/>
        </authorList>
    </citation>
    <scope>NUCLEOTIDE SEQUENCE [LARGE SCALE GENOMIC DNA]</scope>
    <source>
        <strain evidence="2">MAFF 305830</strain>
    </source>
</reference>
<dbReference type="PANTHER" id="PTHR46579">
    <property type="entry name" value="F5/8 TYPE C DOMAIN-CONTAINING PROTEIN-RELATED"/>
    <property type="match status" value="1"/>
</dbReference>
<protein>
    <submittedName>
        <fullName evidence="1">Uncharacterized protein</fullName>
    </submittedName>
</protein>
<dbReference type="STRING" id="933852.A0A0C2WIN2"/>
<proteinExistence type="predicted"/>
<dbReference type="OrthoDB" id="6613063at2759"/>
<dbReference type="Proteomes" id="UP000054097">
    <property type="component" value="Unassembled WGS sequence"/>
</dbReference>
<dbReference type="EMBL" id="KN824307">
    <property type="protein sequence ID" value="KIM26238.1"/>
    <property type="molecule type" value="Genomic_DNA"/>
</dbReference>
<gene>
    <name evidence="1" type="ORF">M408DRAFT_313623</name>
</gene>
<dbReference type="PANTHER" id="PTHR46579:SF1">
    <property type="entry name" value="F5_8 TYPE C DOMAIN-CONTAINING PROTEIN"/>
    <property type="match status" value="1"/>
</dbReference>
<evidence type="ECO:0000313" key="1">
    <source>
        <dbReference type="EMBL" id="KIM26238.1"/>
    </source>
</evidence>
<keyword evidence="2" id="KW-1185">Reference proteome</keyword>
<name>A0A0C2WIN2_SERVB</name>